<name>A0ABY5AWP5_9CYAN</name>
<reference evidence="1" key="1">
    <citation type="submission" date="2022-06" db="EMBL/GenBank/DDBJ databases">
        <title>Genome sequence of Phormidium yuhuli AB48 isolated from an industrial photobioreactor environment.</title>
        <authorList>
            <person name="Qiu Y."/>
            <person name="Noonan A.J.C."/>
            <person name="Dofher K."/>
            <person name="Koch M."/>
            <person name="Kieft B."/>
            <person name="Lin X."/>
            <person name="Ziels R.M."/>
            <person name="Hallam S.J."/>
        </authorList>
    </citation>
    <scope>NUCLEOTIDE SEQUENCE</scope>
    <source>
        <strain evidence="1">AB48</strain>
        <plasmid evidence="1">unnamed</plasmid>
    </source>
</reference>
<evidence type="ECO:0000313" key="2">
    <source>
        <dbReference type="Proteomes" id="UP001056708"/>
    </source>
</evidence>
<dbReference type="EMBL" id="CP098612">
    <property type="protein sequence ID" value="USR93280.1"/>
    <property type="molecule type" value="Genomic_DNA"/>
</dbReference>
<geneLocation type="plasmid" evidence="1 2">
    <name>unnamed</name>
</geneLocation>
<keyword evidence="1" id="KW-0614">Plasmid</keyword>
<keyword evidence="2" id="KW-1185">Reference proteome</keyword>
<gene>
    <name evidence="1" type="ORF">NEA10_20770</name>
</gene>
<evidence type="ECO:0000313" key="1">
    <source>
        <dbReference type="EMBL" id="USR93280.1"/>
    </source>
</evidence>
<protein>
    <submittedName>
        <fullName evidence="1">Uncharacterized protein</fullName>
    </submittedName>
</protein>
<dbReference type="RefSeq" id="WP_252665462.1">
    <property type="nucleotide sequence ID" value="NZ_CP098612.1"/>
</dbReference>
<organism evidence="1 2">
    <name type="scientific">Phormidium yuhuli AB48</name>
    <dbReference type="NCBI Taxonomy" id="2940671"/>
    <lineage>
        <taxon>Bacteria</taxon>
        <taxon>Bacillati</taxon>
        <taxon>Cyanobacteriota</taxon>
        <taxon>Cyanophyceae</taxon>
        <taxon>Oscillatoriophycideae</taxon>
        <taxon>Oscillatoriales</taxon>
        <taxon>Oscillatoriaceae</taxon>
        <taxon>Phormidium</taxon>
        <taxon>Phormidium yuhuli</taxon>
    </lineage>
</organism>
<proteinExistence type="predicted"/>
<accession>A0ABY5AWP5</accession>
<sequence length="246" mass="28148">MHFTIPVTSTTDSGFTLQIPSDFTEGENTIPQGLYHVQHENTVVTPTSIIIKNTGFKGKQLDSVECRPTHRSWKGSYQIQFFTMRWEDGKIGDAACQIVAIIPEEGYPVQPWEEELNLKPDLTKTLEQRWLIAMKFAESKIIEDENLAYSGETAVVFPREWNLEWTPVTKGGRLVSASTPLGVLYKIPQSTVQGEFWGSAKVIEALWEYLAESQGISPRQSQQWIEDYEKYFPISGQEFHQWNAKR</sequence>
<dbReference type="Proteomes" id="UP001056708">
    <property type="component" value="Plasmid unnamed"/>
</dbReference>